<evidence type="ECO:0000256" key="9">
    <source>
        <dbReference type="ARBA" id="ARBA00023136"/>
    </source>
</evidence>
<evidence type="ECO:0000313" key="16">
    <source>
        <dbReference type="Proteomes" id="UP000570595"/>
    </source>
</evidence>
<feature type="transmembrane region" description="Helical" evidence="13">
    <location>
        <begin position="50"/>
        <end position="74"/>
    </location>
</feature>
<dbReference type="InterPro" id="IPR044880">
    <property type="entry name" value="NCX_ion-bd_dom_sf"/>
</dbReference>
<accession>A0A7J6L1I5</accession>
<dbReference type="Proteomes" id="UP000570595">
    <property type="component" value="Unassembled WGS sequence"/>
</dbReference>
<name>A0A7J6L1I5_PEROL</name>
<feature type="domain" description="CW-type" evidence="14">
    <location>
        <begin position="428"/>
        <end position="477"/>
    </location>
</feature>
<dbReference type="InterPro" id="IPR011124">
    <property type="entry name" value="Znf_CW"/>
</dbReference>
<protein>
    <recommendedName>
        <fullName evidence="14">CW-type domain-containing protein</fullName>
    </recommendedName>
</protein>
<feature type="transmembrane region" description="Helical" evidence="13">
    <location>
        <begin position="337"/>
        <end position="359"/>
    </location>
</feature>
<keyword evidence="11" id="KW-0175">Coiled coil</keyword>
<evidence type="ECO:0000256" key="13">
    <source>
        <dbReference type="SAM" id="Phobius"/>
    </source>
</evidence>
<evidence type="ECO:0000256" key="6">
    <source>
        <dbReference type="ARBA" id="ARBA00022771"/>
    </source>
</evidence>
<dbReference type="PANTHER" id="PTHR13168:SF0">
    <property type="entry name" value="C-MYC-BINDING PROTEIN"/>
    <property type="match status" value="1"/>
</dbReference>
<dbReference type="OrthoDB" id="442437at2759"/>
<organism evidence="15 16">
    <name type="scientific">Perkinsus olseni</name>
    <name type="common">Perkinsus atlanticus</name>
    <dbReference type="NCBI Taxonomy" id="32597"/>
    <lineage>
        <taxon>Eukaryota</taxon>
        <taxon>Sar</taxon>
        <taxon>Alveolata</taxon>
        <taxon>Perkinsozoa</taxon>
        <taxon>Perkinsea</taxon>
        <taxon>Perkinsida</taxon>
        <taxon>Perkinsidae</taxon>
        <taxon>Perkinsus</taxon>
    </lineage>
</organism>
<dbReference type="PANTHER" id="PTHR13168">
    <property type="entry name" value="ASSOCIATE OF C-MYC AMY-1"/>
    <property type="match status" value="1"/>
</dbReference>
<dbReference type="Pfam" id="PF01699">
    <property type="entry name" value="Na_Ca_ex"/>
    <property type="match status" value="2"/>
</dbReference>
<keyword evidence="4 13" id="KW-0812">Transmembrane</keyword>
<feature type="compositionally biased region" description="Low complexity" evidence="12">
    <location>
        <begin position="492"/>
        <end position="503"/>
    </location>
</feature>
<dbReference type="AlphaFoldDB" id="A0A7J6L1I5"/>
<dbReference type="Gene3D" id="3.30.40.100">
    <property type="match status" value="1"/>
</dbReference>
<evidence type="ECO:0000256" key="11">
    <source>
        <dbReference type="SAM" id="Coils"/>
    </source>
</evidence>
<dbReference type="GO" id="GO:0055085">
    <property type="term" value="P:transmembrane transport"/>
    <property type="evidence" value="ECO:0007669"/>
    <property type="project" value="InterPro"/>
</dbReference>
<feature type="transmembrane region" description="Helical" evidence="13">
    <location>
        <begin position="121"/>
        <end position="137"/>
    </location>
</feature>
<sequence>MFSNVLPYQYHLPAEICAAVAATCGLAVSSKHLCRNVVSLCEKWKIPKDVAGASFLSIATAGPEITVSVVASMAGTQRGTVFAVCVMLGSGVIACLLIPGLMSLRSTQPIVLQVEPLFREVRYYFVLIVILSGTTILPSVLWLRLAAAAMVAVYAIYALTLTKEASSSDEEDPLLLIPDGRHLDDSAGSTCSGCTAVSHVTISGLPDLPADDNGTVMAVASFVAWPVDASLNSISPEDHSTHQWLGCLVSVVWMSTSAFILTRVVDGWVTGHPGFVAMFVVSLTAELPDISNALRLASMSESSMAMSNALGAQVANIGLGLGLVWTIQPPLFQGHPLFLQAALAALQWSLLAFLATFVISWRVNGALTRGSGMALLIMYSLVFVALSVDLQCFNQTCSGGSSGEFVVVRVPCLYRRNLGQPGRDGAVAREILTWVQCDKCKKWRRISSAEHLPQRWFCSLNPNPRYNSCDIPAEPESMDMAYTPDSETAQGSPSPFTAASSTPKTEPVAAAATPSREASQSGPAAARKIYTAEYDRARDMLRKLSDKQLEDLSANFVDWPELLELFRRTPREEPEAAPGWAVPPKKLPRRGEAQARADSLHAAAQKYLPPHVARECPAPISMYDRQMQARRMTRESEARLEAARDRCRLRSRGKSITLGTVDAQKDEFRKYLEKTGVVSQLTRVLVGLYEEPDRPSDGIDYIKKYLGAPAGIDVDELRAENEDLKRKNANLQQQVDDLVAQLEALKASEEE</sequence>
<keyword evidence="5" id="KW-0479">Metal-binding</keyword>
<comment type="similarity">
    <text evidence="3">Belongs to the AMY1 family.</text>
</comment>
<keyword evidence="8 13" id="KW-1133">Transmembrane helix</keyword>
<dbReference type="GO" id="GO:0003713">
    <property type="term" value="F:transcription coactivator activity"/>
    <property type="evidence" value="ECO:0007669"/>
    <property type="project" value="InterPro"/>
</dbReference>
<dbReference type="Gene3D" id="1.20.1420.30">
    <property type="entry name" value="NCX, central ion-binding region"/>
    <property type="match status" value="1"/>
</dbReference>
<evidence type="ECO:0000256" key="2">
    <source>
        <dbReference type="ARBA" id="ARBA00004141"/>
    </source>
</evidence>
<dbReference type="EMBL" id="JABAHT010000692">
    <property type="protein sequence ID" value="KAF4652719.1"/>
    <property type="molecule type" value="Genomic_DNA"/>
</dbReference>
<evidence type="ECO:0000256" key="8">
    <source>
        <dbReference type="ARBA" id="ARBA00022989"/>
    </source>
</evidence>
<dbReference type="GO" id="GO:0016020">
    <property type="term" value="C:membrane"/>
    <property type="evidence" value="ECO:0007669"/>
    <property type="project" value="UniProtKB-SubCell"/>
</dbReference>
<feature type="coiled-coil region" evidence="11">
    <location>
        <begin position="714"/>
        <end position="748"/>
    </location>
</feature>
<feature type="transmembrane region" description="Helical" evidence="13">
    <location>
        <begin position="371"/>
        <end position="388"/>
    </location>
</feature>
<keyword evidence="10" id="KW-0539">Nucleus</keyword>
<proteinExistence type="inferred from homology"/>
<comment type="subcellular location">
    <subcellularLocation>
        <location evidence="2">Membrane</location>
        <topology evidence="2">Multi-pass membrane protein</topology>
    </subcellularLocation>
    <subcellularLocation>
        <location evidence="1">Nucleus</location>
    </subcellularLocation>
</comment>
<dbReference type="InterPro" id="IPR026060">
    <property type="entry name" value="AMY1"/>
</dbReference>
<dbReference type="InterPro" id="IPR004837">
    <property type="entry name" value="NaCa_Exmemb"/>
</dbReference>
<dbReference type="GO" id="GO:0008270">
    <property type="term" value="F:zinc ion binding"/>
    <property type="evidence" value="ECO:0007669"/>
    <property type="project" value="UniProtKB-KW"/>
</dbReference>
<comment type="caution">
    <text evidence="15">The sequence shown here is derived from an EMBL/GenBank/DDBJ whole genome shotgun (WGS) entry which is preliminary data.</text>
</comment>
<evidence type="ECO:0000256" key="1">
    <source>
        <dbReference type="ARBA" id="ARBA00004123"/>
    </source>
</evidence>
<reference evidence="15 16" key="1">
    <citation type="submission" date="2020-04" db="EMBL/GenBank/DDBJ databases">
        <title>Perkinsus olseni comparative genomics.</title>
        <authorList>
            <person name="Bogema D.R."/>
        </authorList>
    </citation>
    <scope>NUCLEOTIDE SEQUENCE [LARGE SCALE GENOMIC DNA]</scope>
    <source>
        <strain evidence="15">ATCC PRA-179</strain>
    </source>
</reference>
<feature type="transmembrane region" description="Helical" evidence="13">
    <location>
        <begin position="305"/>
        <end position="325"/>
    </location>
</feature>
<dbReference type="Pfam" id="PF07496">
    <property type="entry name" value="zf-CW"/>
    <property type="match status" value="1"/>
</dbReference>
<keyword evidence="9 13" id="KW-0472">Membrane</keyword>
<evidence type="ECO:0000256" key="3">
    <source>
        <dbReference type="ARBA" id="ARBA00009389"/>
    </source>
</evidence>
<dbReference type="PROSITE" id="PS51050">
    <property type="entry name" value="ZF_CW"/>
    <property type="match status" value="1"/>
</dbReference>
<evidence type="ECO:0000256" key="7">
    <source>
        <dbReference type="ARBA" id="ARBA00022833"/>
    </source>
</evidence>
<keyword evidence="7" id="KW-0862">Zinc</keyword>
<evidence type="ECO:0000256" key="4">
    <source>
        <dbReference type="ARBA" id="ARBA00022692"/>
    </source>
</evidence>
<keyword evidence="6" id="KW-0863">Zinc-finger</keyword>
<evidence type="ECO:0000259" key="14">
    <source>
        <dbReference type="PROSITE" id="PS51050"/>
    </source>
</evidence>
<feature type="region of interest" description="Disordered" evidence="12">
    <location>
        <begin position="469"/>
        <end position="524"/>
    </location>
</feature>
<feature type="transmembrane region" description="Helical" evidence="13">
    <location>
        <begin position="80"/>
        <end position="101"/>
    </location>
</feature>
<gene>
    <name evidence="15" type="ORF">FOZ61_009464</name>
</gene>
<evidence type="ECO:0000313" key="15">
    <source>
        <dbReference type="EMBL" id="KAF4652719.1"/>
    </source>
</evidence>
<dbReference type="PRINTS" id="PR02028">
    <property type="entry name" value="CMYCBINDINGP"/>
</dbReference>
<dbReference type="CDD" id="cd21937">
    <property type="entry name" value="ZIP_MycBP-like"/>
    <property type="match status" value="1"/>
</dbReference>
<evidence type="ECO:0000256" key="5">
    <source>
        <dbReference type="ARBA" id="ARBA00022723"/>
    </source>
</evidence>
<evidence type="ECO:0000256" key="10">
    <source>
        <dbReference type="ARBA" id="ARBA00023242"/>
    </source>
</evidence>
<dbReference type="GO" id="GO:0005634">
    <property type="term" value="C:nucleus"/>
    <property type="evidence" value="ECO:0007669"/>
    <property type="project" value="UniProtKB-SubCell"/>
</dbReference>
<evidence type="ECO:0000256" key="12">
    <source>
        <dbReference type="SAM" id="MobiDB-lite"/>
    </source>
</evidence>